<dbReference type="InterPro" id="IPR038970">
    <property type="entry name" value="Lyase_8"/>
</dbReference>
<dbReference type="InterPro" id="IPR011071">
    <property type="entry name" value="Lyase_8-like_C"/>
</dbReference>
<dbReference type="GO" id="GO:0016837">
    <property type="term" value="F:carbon-oxygen lyase activity, acting on polysaccharides"/>
    <property type="evidence" value="ECO:0007669"/>
    <property type="project" value="UniProtKB-ARBA"/>
</dbReference>
<evidence type="ECO:0000313" key="5">
    <source>
        <dbReference type="EMBL" id="RKN84539.1"/>
    </source>
</evidence>
<comment type="similarity">
    <text evidence="1">Belongs to the polysaccharide lyase 8 family.</text>
</comment>
<dbReference type="OrthoDB" id="6636047at2"/>
<feature type="domain" description="Polysaccharide lyase family 8 C-terminal" evidence="4">
    <location>
        <begin position="705"/>
        <end position="768"/>
    </location>
</feature>
<dbReference type="AlphaFoldDB" id="A0A3B0CJT2"/>
<reference evidence="5 6" key="1">
    <citation type="journal article" date="2007" name="Int. J. Syst. Evol. Microbiol.">
        <title>Paenibacillus ginsengarvi sp. nov., isolated from soil from ginseng cultivation.</title>
        <authorList>
            <person name="Yoon M.H."/>
            <person name="Ten L.N."/>
            <person name="Im W.T."/>
        </authorList>
    </citation>
    <scope>NUCLEOTIDE SEQUENCE [LARGE SCALE GENOMIC DNA]</scope>
    <source>
        <strain evidence="5 6">KCTC 13059</strain>
    </source>
</reference>
<dbReference type="Gene3D" id="2.70.98.10">
    <property type="match status" value="1"/>
</dbReference>
<evidence type="ECO:0000256" key="2">
    <source>
        <dbReference type="ARBA" id="ARBA00023239"/>
    </source>
</evidence>
<dbReference type="PANTHER" id="PTHR38481">
    <property type="entry name" value="HYALURONATE LYASE"/>
    <property type="match status" value="1"/>
</dbReference>
<dbReference type="GO" id="GO:0005576">
    <property type="term" value="C:extracellular region"/>
    <property type="evidence" value="ECO:0007669"/>
    <property type="project" value="InterPro"/>
</dbReference>
<dbReference type="InterPro" id="IPR014718">
    <property type="entry name" value="GH-type_carb-bd"/>
</dbReference>
<keyword evidence="2" id="KW-0456">Lyase</keyword>
<dbReference type="Pfam" id="PF02278">
    <property type="entry name" value="Lyase_8"/>
    <property type="match status" value="1"/>
</dbReference>
<dbReference type="GO" id="GO:0030246">
    <property type="term" value="F:carbohydrate binding"/>
    <property type="evidence" value="ECO:0007669"/>
    <property type="project" value="InterPro"/>
</dbReference>
<evidence type="ECO:0000259" key="3">
    <source>
        <dbReference type="Pfam" id="PF02278"/>
    </source>
</evidence>
<dbReference type="Pfam" id="PF02884">
    <property type="entry name" value="Lyase_8_C"/>
    <property type="match status" value="1"/>
</dbReference>
<evidence type="ECO:0000259" key="4">
    <source>
        <dbReference type="Pfam" id="PF02884"/>
    </source>
</evidence>
<comment type="caution">
    <text evidence="5">The sequence shown here is derived from an EMBL/GenBank/DDBJ whole genome shotgun (WGS) entry which is preliminary data.</text>
</comment>
<dbReference type="Gene3D" id="2.60.220.10">
    <property type="entry name" value="Polysaccharide lyase family 8-like, C-terminal"/>
    <property type="match status" value="1"/>
</dbReference>
<feature type="domain" description="Polysaccharide lyase family 8 central" evidence="3">
    <location>
        <begin position="404"/>
        <end position="690"/>
    </location>
</feature>
<organism evidence="5 6">
    <name type="scientific">Paenibacillus ginsengarvi</name>
    <dbReference type="NCBI Taxonomy" id="400777"/>
    <lineage>
        <taxon>Bacteria</taxon>
        <taxon>Bacillati</taxon>
        <taxon>Bacillota</taxon>
        <taxon>Bacilli</taxon>
        <taxon>Bacillales</taxon>
        <taxon>Paenibacillaceae</taxon>
        <taxon>Paenibacillus</taxon>
    </lineage>
</organism>
<dbReference type="Proteomes" id="UP000282311">
    <property type="component" value="Unassembled WGS sequence"/>
</dbReference>
<dbReference type="SUPFAM" id="SSF74650">
    <property type="entry name" value="Galactose mutarotase-like"/>
    <property type="match status" value="1"/>
</dbReference>
<gene>
    <name evidence="5" type="ORF">D7M11_13765</name>
</gene>
<proteinExistence type="inferred from homology"/>
<dbReference type="Gene3D" id="1.50.10.100">
    <property type="entry name" value="Chondroitin AC/alginate lyase"/>
    <property type="match status" value="1"/>
</dbReference>
<dbReference type="RefSeq" id="WP_120747795.1">
    <property type="nucleotide sequence ID" value="NZ_RBAH01000008.1"/>
</dbReference>
<dbReference type="InterPro" id="IPR011013">
    <property type="entry name" value="Gal_mutarotase_sf_dom"/>
</dbReference>
<evidence type="ECO:0000313" key="6">
    <source>
        <dbReference type="Proteomes" id="UP000282311"/>
    </source>
</evidence>
<dbReference type="PANTHER" id="PTHR38481:SF1">
    <property type="entry name" value="HYALURONATE LYASE"/>
    <property type="match status" value="1"/>
</dbReference>
<name>A0A3B0CJT2_9BACL</name>
<evidence type="ECO:0000256" key="1">
    <source>
        <dbReference type="ARBA" id="ARBA00006699"/>
    </source>
</evidence>
<dbReference type="InterPro" id="IPR003159">
    <property type="entry name" value="Lyase_8_central_dom"/>
</dbReference>
<dbReference type="SUPFAM" id="SSF48230">
    <property type="entry name" value="Chondroitin AC/alginate lyase"/>
    <property type="match status" value="1"/>
</dbReference>
<dbReference type="SUPFAM" id="SSF49863">
    <property type="entry name" value="Hyaluronate lyase-like, C-terminal domain"/>
    <property type="match status" value="1"/>
</dbReference>
<sequence length="821" mass="93717">MSTNPNLNTELIPESYWSSTLDCNECVHKLSTNTTELYFEKKHALKNLRRRIARVPYRTKVYEQFNEHGSYISNLGEDGRFADLDDSIQNTYVAVMRLTAISEPFHLAKEKPLDDEQLKSKIFKAITHYCKWEADRTDLGWTRFHDSVFAIPVAVTNLFFFFLPDMEAVENGTAEDPLTASVHKQLRRCSLQAWTLPQRGDHTDRHPISPERFRKHAWWMGGNALTYRPAFYAAVMLQSVEMVDTLAYVSSHILTPTSHTNKDESFWNEGICADGFGWGHGPQAYNRHYPREGVLSGLTIIKALKGTPWERESTCESVDWLINFIRGISWSHFKDVDAPMQSRHIFTRKTKDDLGYLYDIVQLLVETFGSLLTEKQSQEMNELLDRKQILKMDGYPSGYYNGVRYFWNNDDLIKKTDELYIYVNMASNRCSGVEFAHTMADKLNFFTADGSYVIARYGDEWVNSKGAWEMTQLPGITARHIKTTELVPETNWSGYNSIHPFAGGVARDQNGAAAFVFEKDDRSEADGAGIEHNRSNKGIFGVKAYKSYFIMDDSVVCLGAGITDKQPEQRGEIRTAINQTSWVTDILYRKAGRLSIETFKMNQNYLREAVKERESGSDIPWVKQNGVLYAIVPEHTSGEVTVLAEERQTHWELLNFTNHGVENEACRIFHIWINHGQAPVDGKYAYFMYAGDQEPQTYLESNPVRILSNTTGLQAVANHNNSIIQAIFYENETVCKADTLRMKVSNPAVVMLEQQGEELFVTVSDPYQDVHLKELVIYLTIPVSGEGIVMENEWHAVPIQLPESPEIGKPITVVLKVRELL</sequence>
<dbReference type="EMBL" id="RBAH01000008">
    <property type="protein sequence ID" value="RKN84539.1"/>
    <property type="molecule type" value="Genomic_DNA"/>
</dbReference>
<dbReference type="GO" id="GO:0005975">
    <property type="term" value="P:carbohydrate metabolic process"/>
    <property type="evidence" value="ECO:0007669"/>
    <property type="project" value="InterPro"/>
</dbReference>
<keyword evidence="6" id="KW-1185">Reference proteome</keyword>
<dbReference type="InterPro" id="IPR008929">
    <property type="entry name" value="Chondroitin_lyas"/>
</dbReference>
<dbReference type="InterPro" id="IPR004103">
    <property type="entry name" value="Lyase_8_C"/>
</dbReference>
<protein>
    <submittedName>
        <fullName evidence="5">Uncharacterized protein</fullName>
    </submittedName>
</protein>
<accession>A0A3B0CJT2</accession>